<gene>
    <name evidence="7" type="primary">pgk</name>
    <name evidence="7" type="synonym">tpi_6</name>
    <name evidence="7" type="ORF">SDC9_41506</name>
</gene>
<dbReference type="SUPFAM" id="SSF51351">
    <property type="entry name" value="Triosephosphate isomerase (TIM)"/>
    <property type="match status" value="1"/>
</dbReference>
<organism evidence="7">
    <name type="scientific">bioreactor metagenome</name>
    <dbReference type="NCBI Taxonomy" id="1076179"/>
    <lineage>
        <taxon>unclassified sequences</taxon>
        <taxon>metagenomes</taxon>
        <taxon>ecological metagenomes</taxon>
    </lineage>
</organism>
<dbReference type="GO" id="GO:0006096">
    <property type="term" value="P:glycolytic process"/>
    <property type="evidence" value="ECO:0007669"/>
    <property type="project" value="UniProtKB-KW"/>
</dbReference>
<dbReference type="InterPro" id="IPR022896">
    <property type="entry name" value="TrioseP_Isoase_bac/euk"/>
</dbReference>
<dbReference type="EMBL" id="VSSQ01000463">
    <property type="protein sequence ID" value="MPL95336.1"/>
    <property type="molecule type" value="Genomic_DNA"/>
</dbReference>
<comment type="pathway">
    <text evidence="1">Carbohydrate degradation; glycolysis; D-glyceraldehyde 3-phosphate from glycerone phosphate: step 1/1.</text>
</comment>
<dbReference type="Gene3D" id="3.20.20.70">
    <property type="entry name" value="Aldolase class I"/>
    <property type="match status" value="1"/>
</dbReference>
<evidence type="ECO:0000256" key="2">
    <source>
        <dbReference type="ARBA" id="ARBA00011940"/>
    </source>
</evidence>
<keyword evidence="4" id="KW-0963">Cytoplasm</keyword>
<evidence type="ECO:0000256" key="4">
    <source>
        <dbReference type="ARBA" id="ARBA00022490"/>
    </source>
</evidence>
<evidence type="ECO:0000256" key="5">
    <source>
        <dbReference type="ARBA" id="ARBA00023152"/>
    </source>
</evidence>
<dbReference type="GO" id="GO:0046166">
    <property type="term" value="P:glyceraldehyde-3-phosphate biosynthetic process"/>
    <property type="evidence" value="ECO:0007669"/>
    <property type="project" value="TreeGrafter"/>
</dbReference>
<dbReference type="GO" id="GO:0004807">
    <property type="term" value="F:triose-phosphate isomerase activity"/>
    <property type="evidence" value="ECO:0007669"/>
    <property type="project" value="UniProtKB-EC"/>
</dbReference>
<dbReference type="PROSITE" id="PS00171">
    <property type="entry name" value="TIM_1"/>
    <property type="match status" value="1"/>
</dbReference>
<keyword evidence="6" id="KW-0413">Isomerase</keyword>
<keyword evidence="3" id="KW-0312">Gluconeogenesis</keyword>
<proteinExistence type="inferred from homology"/>
<dbReference type="GO" id="GO:0005829">
    <property type="term" value="C:cytosol"/>
    <property type="evidence" value="ECO:0007669"/>
    <property type="project" value="TreeGrafter"/>
</dbReference>
<dbReference type="InterPro" id="IPR035990">
    <property type="entry name" value="TIM_sf"/>
</dbReference>
<protein>
    <recommendedName>
        <fullName evidence="2">triose-phosphate isomerase</fullName>
        <ecNumber evidence="2">5.3.1.1</ecNumber>
    </recommendedName>
</protein>
<accession>A0A644VVI3</accession>
<dbReference type="Pfam" id="PF00121">
    <property type="entry name" value="TIM"/>
    <property type="match status" value="1"/>
</dbReference>
<dbReference type="InterPro" id="IPR000652">
    <property type="entry name" value="Triosephosphate_isomerase"/>
</dbReference>
<evidence type="ECO:0000256" key="6">
    <source>
        <dbReference type="ARBA" id="ARBA00023235"/>
    </source>
</evidence>
<evidence type="ECO:0000256" key="1">
    <source>
        <dbReference type="ARBA" id="ARBA00004680"/>
    </source>
</evidence>
<evidence type="ECO:0000256" key="3">
    <source>
        <dbReference type="ARBA" id="ARBA00022432"/>
    </source>
</evidence>
<dbReference type="CDD" id="cd00311">
    <property type="entry name" value="TIM"/>
    <property type="match status" value="1"/>
</dbReference>
<name>A0A644VVI3_9ZZZZ</name>
<reference evidence="7" key="1">
    <citation type="submission" date="2019-08" db="EMBL/GenBank/DDBJ databases">
        <authorList>
            <person name="Kucharzyk K."/>
            <person name="Murdoch R.W."/>
            <person name="Higgins S."/>
            <person name="Loffler F."/>
        </authorList>
    </citation>
    <scope>NUCLEOTIDE SEQUENCE</scope>
</reference>
<dbReference type="InterPro" id="IPR020861">
    <property type="entry name" value="Triosephosphate_isomerase_AS"/>
</dbReference>
<dbReference type="AlphaFoldDB" id="A0A644VVI3"/>
<dbReference type="PANTHER" id="PTHR21139">
    <property type="entry name" value="TRIOSEPHOSPHATE ISOMERASE"/>
    <property type="match status" value="1"/>
</dbReference>
<dbReference type="InterPro" id="IPR013785">
    <property type="entry name" value="Aldolase_TIM"/>
</dbReference>
<comment type="caution">
    <text evidence="7">The sequence shown here is derived from an EMBL/GenBank/DDBJ whole genome shotgun (WGS) entry which is preliminary data.</text>
</comment>
<dbReference type="PANTHER" id="PTHR21139:SF42">
    <property type="entry name" value="TRIOSEPHOSPHATE ISOMERASE"/>
    <property type="match status" value="1"/>
</dbReference>
<dbReference type="GO" id="GO:0019563">
    <property type="term" value="P:glycerol catabolic process"/>
    <property type="evidence" value="ECO:0007669"/>
    <property type="project" value="TreeGrafter"/>
</dbReference>
<dbReference type="EC" id="5.3.1.1" evidence="2"/>
<evidence type="ECO:0000313" key="7">
    <source>
        <dbReference type="EMBL" id="MPL95336.1"/>
    </source>
</evidence>
<dbReference type="PROSITE" id="PS51440">
    <property type="entry name" value="TIM_2"/>
    <property type="match status" value="1"/>
</dbReference>
<sequence length="258" mass="27728">MKKIYLYGNWKMNMLPEEGEEFCRSLADRISGRLYGSDCVDICLFPPFLAIPAVLKALPAGPVSAGAQDGYFEDRGAFTGAVSMAMVRSVGCSHVLVGHSERRHIFGETNEVVARKLEKALNSGLKTVLCFGETLEEREGGKTIQVVQDQLLSAFQSVPEVRARDLVLAYEPVWAIGTGKNASPDDAQEVCAFAAKLALEAFGSGSLIPVLYGGSVKDSNAAELLSRQDIHGALVGGASLKVDSFLAIYENYRKAFAG</sequence>
<dbReference type="NCBIfam" id="TIGR00419">
    <property type="entry name" value="tim"/>
    <property type="match status" value="1"/>
</dbReference>
<keyword evidence="5" id="KW-0324">Glycolysis</keyword>
<dbReference type="FunFam" id="3.20.20.70:FF:000016">
    <property type="entry name" value="Triosephosphate isomerase"/>
    <property type="match status" value="1"/>
</dbReference>
<dbReference type="HAMAP" id="MF_00147_B">
    <property type="entry name" value="TIM_B"/>
    <property type="match status" value="1"/>
</dbReference>
<dbReference type="GO" id="GO:0006094">
    <property type="term" value="P:gluconeogenesis"/>
    <property type="evidence" value="ECO:0007669"/>
    <property type="project" value="UniProtKB-KW"/>
</dbReference>